<evidence type="ECO:0000313" key="1">
    <source>
        <dbReference type="EMBL" id="KPP69874.1"/>
    </source>
</evidence>
<feature type="non-terminal residue" evidence="1">
    <location>
        <position position="1"/>
    </location>
</feature>
<dbReference type="Proteomes" id="UP000034805">
    <property type="component" value="Unassembled WGS sequence"/>
</dbReference>
<proteinExistence type="predicted"/>
<sequence length="67" mass="7589">LVPRVARLGSSSPRHCLGQEVLDNLTQHTVKIDEHTASVLETQKNLISAHNKAQQYKLFQHLKELCD</sequence>
<dbReference type="AlphaFoldDB" id="A0A0P7X6K7"/>
<comment type="caution">
    <text evidence="1">The sequence shown here is derived from an EMBL/GenBank/DDBJ whole genome shotgun (WGS) entry which is preliminary data.</text>
</comment>
<reference evidence="1 2" key="1">
    <citation type="submission" date="2015-08" db="EMBL/GenBank/DDBJ databases">
        <title>The genome of the Asian arowana (Scleropages formosus).</title>
        <authorList>
            <person name="Tan M.H."/>
            <person name="Gan H.M."/>
            <person name="Croft L.J."/>
            <person name="Austin C.M."/>
        </authorList>
    </citation>
    <scope>NUCLEOTIDE SEQUENCE [LARGE SCALE GENOMIC DNA]</scope>
    <source>
        <strain evidence="1">Aro1</strain>
    </source>
</reference>
<name>A0A0P7X6K7_SCLFO</name>
<evidence type="ECO:0000313" key="2">
    <source>
        <dbReference type="Proteomes" id="UP000034805"/>
    </source>
</evidence>
<gene>
    <name evidence="1" type="ORF">Z043_111339</name>
</gene>
<protein>
    <submittedName>
        <fullName evidence="1">Uncharacterized protein</fullName>
    </submittedName>
</protein>
<dbReference type="EMBL" id="JARO02003741">
    <property type="protein sequence ID" value="KPP69874.1"/>
    <property type="molecule type" value="Genomic_DNA"/>
</dbReference>
<organism evidence="1 2">
    <name type="scientific">Scleropages formosus</name>
    <name type="common">Asian bonytongue</name>
    <name type="synonym">Osteoglossum formosum</name>
    <dbReference type="NCBI Taxonomy" id="113540"/>
    <lineage>
        <taxon>Eukaryota</taxon>
        <taxon>Metazoa</taxon>
        <taxon>Chordata</taxon>
        <taxon>Craniata</taxon>
        <taxon>Vertebrata</taxon>
        <taxon>Euteleostomi</taxon>
        <taxon>Actinopterygii</taxon>
        <taxon>Neopterygii</taxon>
        <taxon>Teleostei</taxon>
        <taxon>Osteoglossocephala</taxon>
        <taxon>Osteoglossomorpha</taxon>
        <taxon>Osteoglossiformes</taxon>
        <taxon>Osteoglossidae</taxon>
        <taxon>Scleropages</taxon>
    </lineage>
</organism>
<accession>A0A0P7X6K7</accession>